<name>A0AAW8U812_9ENTE</name>
<feature type="region of interest" description="Disordered" evidence="1">
    <location>
        <begin position="20"/>
        <end position="64"/>
    </location>
</feature>
<sequence length="153" mass="16122">MKKSLLTVGALLSIGLLSACSNSKDNSSKDSSNSTSISQPKETVTGSSSEKELGENAEFKAEISEEPVIEGETVSIILTDVKAIKDPKGVNASLSPDGVVLIAEKNLFDEQVKIEDLAKGDELDFTLIDTPAMTKSIPPQISGDSIIKISLAK</sequence>
<evidence type="ECO:0000313" key="4">
    <source>
        <dbReference type="Proteomes" id="UP001268577"/>
    </source>
</evidence>
<evidence type="ECO:0000256" key="1">
    <source>
        <dbReference type="SAM" id="MobiDB-lite"/>
    </source>
</evidence>
<feature type="compositionally biased region" description="Basic and acidic residues" evidence="1">
    <location>
        <begin position="49"/>
        <end position="63"/>
    </location>
</feature>
<comment type="caution">
    <text evidence="3">The sequence shown here is derived from an EMBL/GenBank/DDBJ whole genome shotgun (WGS) entry which is preliminary data.</text>
</comment>
<gene>
    <name evidence="3" type="ORF">P7H70_03670</name>
</gene>
<organism evidence="3 4">
    <name type="scientific">Vagococcus carniphilus</name>
    <dbReference type="NCBI Taxonomy" id="218144"/>
    <lineage>
        <taxon>Bacteria</taxon>
        <taxon>Bacillati</taxon>
        <taxon>Bacillota</taxon>
        <taxon>Bacilli</taxon>
        <taxon>Lactobacillales</taxon>
        <taxon>Enterococcaceae</taxon>
        <taxon>Vagococcus</taxon>
    </lineage>
</organism>
<proteinExistence type="predicted"/>
<dbReference type="PROSITE" id="PS51257">
    <property type="entry name" value="PROKAR_LIPOPROTEIN"/>
    <property type="match status" value="1"/>
</dbReference>
<protein>
    <recommendedName>
        <fullName evidence="5">Lipoprotein</fullName>
    </recommendedName>
</protein>
<evidence type="ECO:0000313" key="3">
    <source>
        <dbReference type="EMBL" id="MDT2833140.1"/>
    </source>
</evidence>
<dbReference type="EMBL" id="JARQBZ010000005">
    <property type="protein sequence ID" value="MDT2833140.1"/>
    <property type="molecule type" value="Genomic_DNA"/>
</dbReference>
<feature type="chain" id="PRO_5043936746" description="Lipoprotein" evidence="2">
    <location>
        <begin position="20"/>
        <end position="153"/>
    </location>
</feature>
<feature type="compositionally biased region" description="Polar residues" evidence="1">
    <location>
        <begin position="39"/>
        <end position="48"/>
    </location>
</feature>
<dbReference type="AlphaFoldDB" id="A0AAW8U812"/>
<evidence type="ECO:0000256" key="2">
    <source>
        <dbReference type="SAM" id="SignalP"/>
    </source>
</evidence>
<keyword evidence="2" id="KW-0732">Signal</keyword>
<reference evidence="3" key="1">
    <citation type="submission" date="2023-03" db="EMBL/GenBank/DDBJ databases">
        <authorList>
            <person name="Shen W."/>
            <person name="Cai J."/>
        </authorList>
    </citation>
    <scope>NUCLEOTIDE SEQUENCE</scope>
    <source>
        <strain evidence="3">P96-3</strain>
    </source>
</reference>
<feature type="signal peptide" evidence="2">
    <location>
        <begin position="1"/>
        <end position="19"/>
    </location>
</feature>
<accession>A0AAW8U812</accession>
<feature type="compositionally biased region" description="Low complexity" evidence="1">
    <location>
        <begin position="21"/>
        <end position="38"/>
    </location>
</feature>
<dbReference type="Proteomes" id="UP001268577">
    <property type="component" value="Unassembled WGS sequence"/>
</dbReference>
<evidence type="ECO:0008006" key="5">
    <source>
        <dbReference type="Google" id="ProtNLM"/>
    </source>
</evidence>